<dbReference type="GO" id="GO:0005634">
    <property type="term" value="C:nucleus"/>
    <property type="evidence" value="ECO:0007669"/>
    <property type="project" value="TreeGrafter"/>
</dbReference>
<comment type="caution">
    <text evidence="2">The sequence shown here is derived from an EMBL/GenBank/DDBJ whole genome shotgun (WGS) entry which is preliminary data.</text>
</comment>
<organism evidence="2 3">
    <name type="scientific">Planoprotostelium fungivorum</name>
    <dbReference type="NCBI Taxonomy" id="1890364"/>
    <lineage>
        <taxon>Eukaryota</taxon>
        <taxon>Amoebozoa</taxon>
        <taxon>Evosea</taxon>
        <taxon>Variosea</taxon>
        <taxon>Cavosteliida</taxon>
        <taxon>Cavosteliaceae</taxon>
        <taxon>Planoprotostelium</taxon>
    </lineage>
</organism>
<evidence type="ECO:0000313" key="2">
    <source>
        <dbReference type="EMBL" id="PRP87622.1"/>
    </source>
</evidence>
<dbReference type="EMBL" id="MDYQ01000019">
    <property type="protein sequence ID" value="PRP87622.1"/>
    <property type="molecule type" value="Genomic_DNA"/>
</dbReference>
<reference evidence="2 3" key="1">
    <citation type="journal article" date="2018" name="Genome Biol. Evol.">
        <title>Multiple Roots of Fruiting Body Formation in Amoebozoa.</title>
        <authorList>
            <person name="Hillmann F."/>
            <person name="Forbes G."/>
            <person name="Novohradska S."/>
            <person name="Ferling I."/>
            <person name="Riege K."/>
            <person name="Groth M."/>
            <person name="Westermann M."/>
            <person name="Marz M."/>
            <person name="Spaller T."/>
            <person name="Winckler T."/>
            <person name="Schaap P."/>
            <person name="Glockner G."/>
        </authorList>
    </citation>
    <scope>NUCLEOTIDE SEQUENCE [LARGE SCALE GENOMIC DNA]</scope>
    <source>
        <strain evidence="2 3">Jena</strain>
    </source>
</reference>
<evidence type="ECO:0000256" key="1">
    <source>
        <dbReference type="SAM" id="MobiDB-lite"/>
    </source>
</evidence>
<feature type="compositionally biased region" description="Basic and acidic residues" evidence="1">
    <location>
        <begin position="540"/>
        <end position="558"/>
    </location>
</feature>
<protein>
    <submittedName>
        <fullName evidence="2">Uncharacterized protein</fullName>
    </submittedName>
</protein>
<dbReference type="Pfam" id="PF21203">
    <property type="entry name" value="ECM10"/>
    <property type="match status" value="1"/>
</dbReference>
<keyword evidence="3" id="KW-1185">Reference proteome</keyword>
<dbReference type="PANTHER" id="PTHR12436:SF4">
    <property type="entry name" value="LEUKOCYTE RECEPTOR CLUSTER MEMBER 8"/>
    <property type="match status" value="1"/>
</dbReference>
<sequence length="768" mass="86846">MWVRLSHTTLSSGTMYEEEKPYDCTPLDHVFSSCVITDSLTMRKSIVALFLFAILATSAGNIEDDEEFIGDHAPETTKTVTLPTQSNIGSQASILIQHSFGGDFEDRGRIKVSSRNYIMEQSEWSTKDKGRFETLTKTNGFYRIRAQTSSGQYSVSSVRVCDLVTSDYHDHITIHKDIHGELIHVDYTVSRSTSRGPCHEEYLQQKANKLETHVHVQHTTESSQAIIEPKIVQQQAEKQAQEGESQSFFGKYWYFIVPALIMMVLNSVLATMPDPAQGQAGAAARPGAAPAAARRVLCGSCDKYATAKLSANTIRSSDQRRIMPLKRKSLDSALDDELSSPSALRKRAAKFGNAGFDFEDDDVEESSSTSLFAPIKPKKMIRINKSPEAPAALKGTNQNVEKSYLRLTDAAQAKNVRSEEILSVALLRLKNRWNGKTPGVSRTNGKWSEEDSHYFTDQMKAIRQDLVVQGIRNRFTLSVYQFHAEVALEFNDKAEFGQCITMILQLYQEMGIFKEEEKKTSSAPKMIRTTTKGKPIINPIRHDATPPKVAKSKEDSQHSESTSPDNVDRYLCYHLLFLLSSDNQMDYQLFCKKMLHTPYYSMPSVTYARKTWQSYINREYGTFFKRYEDPIHDNCRNIINWVINEVRKKCIERIHATFEDAPLDMIVSTMAFDDPDECVAFLIQNGYQVKKGSIVTKRNAAKPVQPEIVKRVKQSQPPGKKGVDAKMIRLNGKSAVSNGPKMIKFNTFTTKKTEDLVPQLKKRRINHL</sequence>
<dbReference type="Gene3D" id="1.25.40.990">
    <property type="match status" value="1"/>
</dbReference>
<dbReference type="InParanoid" id="A0A2P6NUG9"/>
<gene>
    <name evidence="2" type="ORF">PROFUN_04649</name>
</gene>
<evidence type="ECO:0000313" key="3">
    <source>
        <dbReference type="Proteomes" id="UP000241769"/>
    </source>
</evidence>
<proteinExistence type="predicted"/>
<accession>A0A2P6NUG9</accession>
<dbReference type="PANTHER" id="PTHR12436">
    <property type="entry name" value="80 KDA MCM3-ASSOCIATED PROTEIN"/>
    <property type="match status" value="1"/>
</dbReference>
<dbReference type="OrthoDB" id="199574at2759"/>
<feature type="region of interest" description="Disordered" evidence="1">
    <location>
        <begin position="536"/>
        <end position="565"/>
    </location>
</feature>
<dbReference type="InterPro" id="IPR045107">
    <property type="entry name" value="SAC3/GANP/THP3"/>
</dbReference>
<name>A0A2P6NUG9_9EUKA</name>
<dbReference type="CDD" id="cd22209">
    <property type="entry name" value="EMC10"/>
    <property type="match status" value="1"/>
</dbReference>
<dbReference type="Proteomes" id="UP000241769">
    <property type="component" value="Unassembled WGS sequence"/>
</dbReference>
<dbReference type="AlphaFoldDB" id="A0A2P6NUG9"/>